<feature type="transmembrane region" description="Helical" evidence="7">
    <location>
        <begin position="394"/>
        <end position="414"/>
    </location>
</feature>
<organism evidence="9 10">
    <name type="scientific">Flexivirga caeni</name>
    <dbReference type="NCBI Taxonomy" id="2294115"/>
    <lineage>
        <taxon>Bacteria</taxon>
        <taxon>Bacillati</taxon>
        <taxon>Actinomycetota</taxon>
        <taxon>Actinomycetes</taxon>
        <taxon>Micrococcales</taxon>
        <taxon>Dermacoccaceae</taxon>
        <taxon>Flexivirga</taxon>
    </lineage>
</organism>
<dbReference type="PANTHER" id="PTHR23517:SF13">
    <property type="entry name" value="MAJOR FACILITATOR SUPERFAMILY MFS_1"/>
    <property type="match status" value="1"/>
</dbReference>
<dbReference type="InterPro" id="IPR036259">
    <property type="entry name" value="MFS_trans_sf"/>
</dbReference>
<evidence type="ECO:0000313" key="9">
    <source>
        <dbReference type="EMBL" id="RNI24717.1"/>
    </source>
</evidence>
<dbReference type="Pfam" id="PF07690">
    <property type="entry name" value="MFS_1"/>
    <property type="match status" value="1"/>
</dbReference>
<dbReference type="SUPFAM" id="SSF103473">
    <property type="entry name" value="MFS general substrate transporter"/>
    <property type="match status" value="1"/>
</dbReference>
<name>A0A3M9MHT5_9MICO</name>
<reference evidence="9 10" key="1">
    <citation type="submission" date="2018-11" db="EMBL/GenBank/DDBJ databases">
        <title>Draft genome of Simplicispira Flexivirga sp. BO-16.</title>
        <authorList>
            <person name="Im W.T."/>
        </authorList>
    </citation>
    <scope>NUCLEOTIDE SEQUENCE [LARGE SCALE GENOMIC DNA]</scope>
    <source>
        <strain evidence="9 10">BO-16</strain>
    </source>
</reference>
<dbReference type="InterPro" id="IPR050171">
    <property type="entry name" value="MFS_Transporters"/>
</dbReference>
<comment type="subcellular location">
    <subcellularLocation>
        <location evidence="1">Cell membrane</location>
        <topology evidence="1">Multi-pass membrane protein</topology>
    </subcellularLocation>
</comment>
<accession>A0A3M9MHT5</accession>
<evidence type="ECO:0000259" key="8">
    <source>
        <dbReference type="PROSITE" id="PS50850"/>
    </source>
</evidence>
<dbReference type="PANTHER" id="PTHR23517">
    <property type="entry name" value="RESISTANCE PROTEIN MDTM, PUTATIVE-RELATED-RELATED"/>
    <property type="match status" value="1"/>
</dbReference>
<evidence type="ECO:0000256" key="7">
    <source>
        <dbReference type="SAM" id="Phobius"/>
    </source>
</evidence>
<sequence length="418" mass="43229">MAGMTYSPAPATHPFRDPHTGNRHRFGYWATAAIYLSLQAFTTVPSPLYARYAERDHLSPLVITLVYAAYAVGVTVSLICAGHLSDTFGRRPVLAAALAVDALSAVTFIARPGLPGLFAARVLCGLSVGVTASTATAYLGELFAGHRLAGQARNLALLSTAVAIGGLGAGPLLTGLVAEVAGHSLVSPYLVMLVIFVAGFAALLFAPETRDRMVPRPAYHVQRVSVPHQHRRRYGAALAGVATVFALFGLFVGLAGTILGQRLGHISILLTGVLLFIVYATGVASVAITIRLAQRRQTTAAGVLMIAGLALLALSVWLTSAPTAAFVVMFLCAGSLIGAGGSTLFTVSLAVVTGLSPKERTAETLAGFFLAGYVALSAPVIGVGVALQHFSLRSTLSCFAVLVGITACYALAGLGRES</sequence>
<dbReference type="InterPro" id="IPR020846">
    <property type="entry name" value="MFS_dom"/>
</dbReference>
<keyword evidence="4 7" id="KW-0812">Transmembrane</keyword>
<keyword evidence="10" id="KW-1185">Reference proteome</keyword>
<dbReference type="PROSITE" id="PS50850">
    <property type="entry name" value="MFS"/>
    <property type="match status" value="1"/>
</dbReference>
<feature type="transmembrane region" description="Helical" evidence="7">
    <location>
        <begin position="266"/>
        <end position="288"/>
    </location>
</feature>
<protein>
    <submittedName>
        <fullName evidence="9">MFS transporter</fullName>
    </submittedName>
</protein>
<feature type="transmembrane region" description="Helical" evidence="7">
    <location>
        <begin position="364"/>
        <end position="388"/>
    </location>
</feature>
<dbReference type="Gene3D" id="1.20.1250.20">
    <property type="entry name" value="MFS general substrate transporter like domains"/>
    <property type="match status" value="1"/>
</dbReference>
<evidence type="ECO:0000256" key="4">
    <source>
        <dbReference type="ARBA" id="ARBA00022692"/>
    </source>
</evidence>
<evidence type="ECO:0000256" key="3">
    <source>
        <dbReference type="ARBA" id="ARBA00022475"/>
    </source>
</evidence>
<feature type="domain" description="Major facilitator superfamily (MFS) profile" evidence="8">
    <location>
        <begin position="26"/>
        <end position="418"/>
    </location>
</feature>
<keyword evidence="5 7" id="KW-1133">Transmembrane helix</keyword>
<feature type="transmembrane region" description="Helical" evidence="7">
    <location>
        <begin position="26"/>
        <end position="49"/>
    </location>
</feature>
<keyword evidence="6 7" id="KW-0472">Membrane</keyword>
<feature type="transmembrane region" description="Helical" evidence="7">
    <location>
        <begin position="155"/>
        <end position="174"/>
    </location>
</feature>
<comment type="caution">
    <text evidence="9">The sequence shown here is derived from an EMBL/GenBank/DDBJ whole genome shotgun (WGS) entry which is preliminary data.</text>
</comment>
<dbReference type="EMBL" id="RJJQ01000002">
    <property type="protein sequence ID" value="RNI24717.1"/>
    <property type="molecule type" value="Genomic_DNA"/>
</dbReference>
<keyword evidence="2" id="KW-0813">Transport</keyword>
<dbReference type="InterPro" id="IPR011701">
    <property type="entry name" value="MFS"/>
</dbReference>
<dbReference type="GO" id="GO:0005886">
    <property type="term" value="C:plasma membrane"/>
    <property type="evidence" value="ECO:0007669"/>
    <property type="project" value="UniProtKB-SubCell"/>
</dbReference>
<evidence type="ECO:0000256" key="2">
    <source>
        <dbReference type="ARBA" id="ARBA00022448"/>
    </source>
</evidence>
<proteinExistence type="predicted"/>
<dbReference type="AlphaFoldDB" id="A0A3M9MHT5"/>
<evidence type="ECO:0000256" key="6">
    <source>
        <dbReference type="ARBA" id="ARBA00023136"/>
    </source>
</evidence>
<feature type="transmembrane region" description="Helical" evidence="7">
    <location>
        <begin position="118"/>
        <end position="143"/>
    </location>
</feature>
<evidence type="ECO:0000313" key="10">
    <source>
        <dbReference type="Proteomes" id="UP000271678"/>
    </source>
</evidence>
<keyword evidence="3" id="KW-1003">Cell membrane</keyword>
<feature type="transmembrane region" description="Helical" evidence="7">
    <location>
        <begin position="324"/>
        <end position="352"/>
    </location>
</feature>
<feature type="transmembrane region" description="Helical" evidence="7">
    <location>
        <begin position="93"/>
        <end position="112"/>
    </location>
</feature>
<feature type="transmembrane region" description="Helical" evidence="7">
    <location>
        <begin position="61"/>
        <end position="81"/>
    </location>
</feature>
<gene>
    <name evidence="9" type="ORF">EFY87_03180</name>
</gene>
<dbReference type="GO" id="GO:0022857">
    <property type="term" value="F:transmembrane transporter activity"/>
    <property type="evidence" value="ECO:0007669"/>
    <property type="project" value="InterPro"/>
</dbReference>
<evidence type="ECO:0000256" key="5">
    <source>
        <dbReference type="ARBA" id="ARBA00022989"/>
    </source>
</evidence>
<evidence type="ECO:0000256" key="1">
    <source>
        <dbReference type="ARBA" id="ARBA00004651"/>
    </source>
</evidence>
<feature type="transmembrane region" description="Helical" evidence="7">
    <location>
        <begin position="300"/>
        <end position="318"/>
    </location>
</feature>
<feature type="transmembrane region" description="Helical" evidence="7">
    <location>
        <begin position="186"/>
        <end position="206"/>
    </location>
</feature>
<feature type="transmembrane region" description="Helical" evidence="7">
    <location>
        <begin position="236"/>
        <end position="260"/>
    </location>
</feature>
<dbReference type="Proteomes" id="UP000271678">
    <property type="component" value="Unassembled WGS sequence"/>
</dbReference>